<reference evidence="1 2" key="1">
    <citation type="journal article" date="2019" name="Sci. Rep.">
        <title>Orb-weaving spider Araneus ventricosus genome elucidates the spidroin gene catalogue.</title>
        <authorList>
            <person name="Kono N."/>
            <person name="Nakamura H."/>
            <person name="Ohtoshi R."/>
            <person name="Moran D.A.P."/>
            <person name="Shinohara A."/>
            <person name="Yoshida Y."/>
            <person name="Fujiwara M."/>
            <person name="Mori M."/>
            <person name="Tomita M."/>
            <person name="Arakawa K."/>
        </authorList>
    </citation>
    <scope>NUCLEOTIDE SEQUENCE [LARGE SCALE GENOMIC DNA]</scope>
</reference>
<evidence type="ECO:0000313" key="1">
    <source>
        <dbReference type="EMBL" id="GBM03807.1"/>
    </source>
</evidence>
<gene>
    <name evidence="1" type="ORF">AVEN_231285_1</name>
</gene>
<dbReference type="EMBL" id="BGPR01000195">
    <property type="protein sequence ID" value="GBM03807.1"/>
    <property type="molecule type" value="Genomic_DNA"/>
</dbReference>
<name>A0A4Y2CJ74_ARAVE</name>
<dbReference type="AlphaFoldDB" id="A0A4Y2CJ74"/>
<evidence type="ECO:0000313" key="2">
    <source>
        <dbReference type="Proteomes" id="UP000499080"/>
    </source>
</evidence>
<accession>A0A4Y2CJ74</accession>
<protein>
    <submittedName>
        <fullName evidence="1">Uncharacterized protein</fullName>
    </submittedName>
</protein>
<comment type="caution">
    <text evidence="1">The sequence shown here is derived from an EMBL/GenBank/DDBJ whole genome shotgun (WGS) entry which is preliminary data.</text>
</comment>
<organism evidence="1 2">
    <name type="scientific">Araneus ventricosus</name>
    <name type="common">Orbweaver spider</name>
    <name type="synonym">Epeira ventricosa</name>
    <dbReference type="NCBI Taxonomy" id="182803"/>
    <lineage>
        <taxon>Eukaryota</taxon>
        <taxon>Metazoa</taxon>
        <taxon>Ecdysozoa</taxon>
        <taxon>Arthropoda</taxon>
        <taxon>Chelicerata</taxon>
        <taxon>Arachnida</taxon>
        <taxon>Araneae</taxon>
        <taxon>Araneomorphae</taxon>
        <taxon>Entelegynae</taxon>
        <taxon>Araneoidea</taxon>
        <taxon>Araneidae</taxon>
        <taxon>Araneus</taxon>
    </lineage>
</organism>
<proteinExistence type="predicted"/>
<dbReference type="Proteomes" id="UP000499080">
    <property type="component" value="Unassembled WGS sequence"/>
</dbReference>
<sequence>MFKLYALSSSKTNDMFLANDAISFARMQRGLQPKRIALHKYARRTKDFHEDIFYSMKQISTRNEEDFKTKCANLNLADLSYHNHYKESLGRYLKFADDLKNMTCERKQTMLLLDFMITEAHWGTIYEVNGMKDASELAAFFICRSLDFSKEFPFYKVLNHRIQGIAGKNKITL</sequence>
<keyword evidence="2" id="KW-1185">Reference proteome</keyword>